<name>A0A3M2LEV5_9ACTN</name>
<gene>
    <name evidence="3" type="ORF">EBO15_40965</name>
</gene>
<dbReference type="OrthoDB" id="9763230at2"/>
<protein>
    <submittedName>
        <fullName evidence="3">TldD/PmbA family protein</fullName>
    </submittedName>
</protein>
<evidence type="ECO:0000256" key="1">
    <source>
        <dbReference type="SAM" id="MobiDB-lite"/>
    </source>
</evidence>
<dbReference type="PANTHER" id="PTHR43666:SF1">
    <property type="entry name" value="CONSERVED PROTEIN"/>
    <property type="match status" value="1"/>
</dbReference>
<evidence type="ECO:0000259" key="2">
    <source>
        <dbReference type="Pfam" id="PF19289"/>
    </source>
</evidence>
<sequence>MTTAENTDENTARDTGEGTSWDVAERALKASRADGCVVIVDEEDAAQSRWAANAVTTAGLVRDHRVTVVAFAAGRRGTATAAMTRHGDPAGDVARLVADAERAALESPASPDTMPLLTPAEAGSQAPETPRAQDGAEWLTEFGGGLRSAFARAREDGHLLFGYAEQVVRTTYLATSTGVRLRHRQREGLIDLTTRDAKDELASAWSGVPLPSTGPYDAGAALAGLREDLARRLRWAERRVDLPEGEIEVLLSPSCVADLLLHVYQAMDARDAAEGASPFAAPDGTPRFGERVTAPGLTLRGDPAFPGLECAPFALVRAPGGDMSVFDNGLPLRPTRWLDDGVLTALAGTRHSATARGLPPTPRIGNLVLDGPENGPGLDAMVADTRRGLLVNSLWYLRPTDPRTLALTGSTRDGVYLIERGEVVGAVDDFRFSERIVQMLGRVTEIGRSAPALAREWDDGLSRTSVPPLRVTDVAVRATR</sequence>
<dbReference type="InterPro" id="IPR045569">
    <property type="entry name" value="Metalloprtase-TldD/E_C"/>
</dbReference>
<dbReference type="EMBL" id="RFFG01000170">
    <property type="protein sequence ID" value="RMI34515.1"/>
    <property type="molecule type" value="Genomic_DNA"/>
</dbReference>
<evidence type="ECO:0000313" key="3">
    <source>
        <dbReference type="EMBL" id="RMI34515.1"/>
    </source>
</evidence>
<feature type="domain" description="Metalloprotease TldD/E C-terminal" evidence="2">
    <location>
        <begin position="245"/>
        <end position="476"/>
    </location>
</feature>
<dbReference type="GO" id="GO:0008237">
    <property type="term" value="F:metallopeptidase activity"/>
    <property type="evidence" value="ECO:0007669"/>
    <property type="project" value="InterPro"/>
</dbReference>
<dbReference type="InterPro" id="IPR036059">
    <property type="entry name" value="TldD/PmbA_sf"/>
</dbReference>
<accession>A0A3M2LEV5</accession>
<reference evidence="3 4" key="1">
    <citation type="submission" date="2018-10" db="EMBL/GenBank/DDBJ databases">
        <title>Isolation from soil.</title>
        <authorList>
            <person name="Hu J."/>
        </authorList>
    </citation>
    <scope>NUCLEOTIDE SEQUENCE [LARGE SCALE GENOMIC DNA]</scope>
    <source>
        <strain evidence="3 4">NEAU-Ht49</strain>
    </source>
</reference>
<evidence type="ECO:0000313" key="4">
    <source>
        <dbReference type="Proteomes" id="UP000282674"/>
    </source>
</evidence>
<comment type="caution">
    <text evidence="3">The sequence shown here is derived from an EMBL/GenBank/DDBJ whole genome shotgun (WGS) entry which is preliminary data.</text>
</comment>
<dbReference type="AlphaFoldDB" id="A0A3M2LEV5"/>
<dbReference type="Pfam" id="PF19289">
    <property type="entry name" value="PmbA_TldD_3rd"/>
    <property type="match status" value="1"/>
</dbReference>
<dbReference type="SUPFAM" id="SSF111283">
    <property type="entry name" value="Putative modulator of DNA gyrase, PmbA/TldD"/>
    <property type="match status" value="1"/>
</dbReference>
<dbReference type="GO" id="GO:0006508">
    <property type="term" value="P:proteolysis"/>
    <property type="evidence" value="ECO:0007669"/>
    <property type="project" value="InterPro"/>
</dbReference>
<organism evidence="3 4">
    <name type="scientific">Actinomadura harenae</name>
    <dbReference type="NCBI Taxonomy" id="2483351"/>
    <lineage>
        <taxon>Bacteria</taxon>
        <taxon>Bacillati</taxon>
        <taxon>Actinomycetota</taxon>
        <taxon>Actinomycetes</taxon>
        <taxon>Streptosporangiales</taxon>
        <taxon>Thermomonosporaceae</taxon>
        <taxon>Actinomadura</taxon>
    </lineage>
</organism>
<dbReference type="PANTHER" id="PTHR43666">
    <property type="entry name" value="TLDD PROTEIN"/>
    <property type="match status" value="1"/>
</dbReference>
<dbReference type="RefSeq" id="WP_122199834.1">
    <property type="nucleotide sequence ID" value="NZ_JBHSKC010000028.1"/>
</dbReference>
<feature type="region of interest" description="Disordered" evidence="1">
    <location>
        <begin position="1"/>
        <end position="20"/>
    </location>
</feature>
<feature type="region of interest" description="Disordered" evidence="1">
    <location>
        <begin position="103"/>
        <end position="133"/>
    </location>
</feature>
<dbReference type="Proteomes" id="UP000282674">
    <property type="component" value="Unassembled WGS sequence"/>
</dbReference>
<proteinExistence type="predicted"/>
<keyword evidence="4" id="KW-1185">Reference proteome</keyword>